<proteinExistence type="predicted"/>
<dbReference type="InterPro" id="IPR004398">
    <property type="entry name" value="RNA_MeTrfase_RsmD"/>
</dbReference>
<dbReference type="PIRSF" id="PIRSF004553">
    <property type="entry name" value="CHP00095"/>
    <property type="match status" value="1"/>
</dbReference>
<dbReference type="PANTHER" id="PTHR43542">
    <property type="entry name" value="METHYLTRANSFERASE"/>
    <property type="match status" value="1"/>
</dbReference>
<keyword evidence="4" id="KW-1185">Reference proteome</keyword>
<dbReference type="Pfam" id="PF03602">
    <property type="entry name" value="Cons_hypoth95"/>
    <property type="match status" value="1"/>
</dbReference>
<dbReference type="InterPro" id="IPR002052">
    <property type="entry name" value="DNA_methylase_N6_adenine_CS"/>
</dbReference>
<evidence type="ECO:0000256" key="1">
    <source>
        <dbReference type="ARBA" id="ARBA00022603"/>
    </source>
</evidence>
<dbReference type="PROSITE" id="PS00092">
    <property type="entry name" value="N6_MTASE"/>
    <property type="match status" value="1"/>
</dbReference>
<dbReference type="SUPFAM" id="SSF53335">
    <property type="entry name" value="S-adenosyl-L-methionine-dependent methyltransferases"/>
    <property type="match status" value="1"/>
</dbReference>
<accession>A0A7U3YNK9</accession>
<sequence>MRITGGSARGRKLLTPRSDRIRPTCDRVREALFNILGSRIKGARVLDLFAGTGAIGTEALSRGAVFALFVDRSLEAGRLIEANLRACLSHPRAAFLQLDLAESTSLHLLPARMKQPVERFDLVFMDPPYQKNLAHRALTMVEPADILAAGGLVVVEEHHRVSLPETVGTLVLDDHRRYGETGLWLYQRHRDASHE</sequence>
<keyword evidence="1 3" id="KW-0489">Methyltransferase</keyword>
<evidence type="ECO:0000313" key="3">
    <source>
        <dbReference type="EMBL" id="ADW18675.1"/>
    </source>
</evidence>
<protein>
    <submittedName>
        <fullName evidence="3">Methyltransferase</fullName>
    </submittedName>
</protein>
<dbReference type="Proteomes" id="UP000006365">
    <property type="component" value="Chromosome"/>
</dbReference>
<dbReference type="RefSeq" id="WP_015725201.1">
    <property type="nucleotide sequence ID" value="NC_014972.1"/>
</dbReference>
<dbReference type="AlphaFoldDB" id="A0A7U3YNK9"/>
<dbReference type="GO" id="GO:0031167">
    <property type="term" value="P:rRNA methylation"/>
    <property type="evidence" value="ECO:0007669"/>
    <property type="project" value="InterPro"/>
</dbReference>
<dbReference type="GO" id="GO:0008168">
    <property type="term" value="F:methyltransferase activity"/>
    <property type="evidence" value="ECO:0007669"/>
    <property type="project" value="UniProtKB-KW"/>
</dbReference>
<dbReference type="InterPro" id="IPR029063">
    <property type="entry name" value="SAM-dependent_MTases_sf"/>
</dbReference>
<organism evidence="3 4">
    <name type="scientific">Desulfobulbus propionicus (strain ATCC 33891 / DSM 2032 / VKM B-1956 / 1pr3)</name>
    <dbReference type="NCBI Taxonomy" id="577650"/>
    <lineage>
        <taxon>Bacteria</taxon>
        <taxon>Pseudomonadati</taxon>
        <taxon>Thermodesulfobacteriota</taxon>
        <taxon>Desulfobulbia</taxon>
        <taxon>Desulfobulbales</taxon>
        <taxon>Desulfobulbaceae</taxon>
        <taxon>Desulfobulbus</taxon>
    </lineage>
</organism>
<reference evidence="3 4" key="1">
    <citation type="journal article" date="2011" name="Stand. Genomic Sci.">
        <title>Complete genome sequence of Desulfobulbus propionicus type strain (1pr3).</title>
        <authorList>
            <person name="Pagani I."/>
            <person name="Lapidus A."/>
            <person name="Nolan M."/>
            <person name="Lucas S."/>
            <person name="Hammon N."/>
            <person name="Deshpande S."/>
            <person name="Cheng J.F."/>
            <person name="Chertkov O."/>
            <person name="Davenport K."/>
            <person name="Tapia R."/>
            <person name="Han C."/>
            <person name="Goodwin L."/>
            <person name="Pitluck S."/>
            <person name="Liolios K."/>
            <person name="Mavromatis K."/>
            <person name="Ivanova N."/>
            <person name="Mikhailova N."/>
            <person name="Pati A."/>
            <person name="Chen A."/>
            <person name="Palaniappan K."/>
            <person name="Land M."/>
            <person name="Hauser L."/>
            <person name="Chang Y.J."/>
            <person name="Jeffries C.D."/>
            <person name="Detter J.C."/>
            <person name="Brambilla E."/>
            <person name="Kannan K.P."/>
            <person name="Djao O.D."/>
            <person name="Rohde M."/>
            <person name="Pukall R."/>
            <person name="Spring S."/>
            <person name="Goker M."/>
            <person name="Sikorski J."/>
            <person name="Woyke T."/>
            <person name="Bristow J."/>
            <person name="Eisen J.A."/>
            <person name="Markowitz V."/>
            <person name="Hugenholtz P."/>
            <person name="Kyrpides N.C."/>
            <person name="Klenk H.P."/>
        </authorList>
    </citation>
    <scope>NUCLEOTIDE SEQUENCE [LARGE SCALE GENOMIC DNA]</scope>
    <source>
        <strain evidence="4">ATCC 33891 / DSM 2032 / 1pr3</strain>
    </source>
</reference>
<gene>
    <name evidence="3" type="ordered locus">Despr_2538</name>
</gene>
<dbReference type="GO" id="GO:0003676">
    <property type="term" value="F:nucleic acid binding"/>
    <property type="evidence" value="ECO:0007669"/>
    <property type="project" value="InterPro"/>
</dbReference>
<dbReference type="PANTHER" id="PTHR43542:SF1">
    <property type="entry name" value="METHYLTRANSFERASE"/>
    <property type="match status" value="1"/>
</dbReference>
<evidence type="ECO:0000313" key="4">
    <source>
        <dbReference type="Proteomes" id="UP000006365"/>
    </source>
</evidence>
<dbReference type="Gene3D" id="3.40.50.150">
    <property type="entry name" value="Vaccinia Virus protein VP39"/>
    <property type="match status" value="1"/>
</dbReference>
<dbReference type="CDD" id="cd02440">
    <property type="entry name" value="AdoMet_MTases"/>
    <property type="match status" value="1"/>
</dbReference>
<name>A0A7U3YNK9_DESPD</name>
<evidence type="ECO:0000256" key="2">
    <source>
        <dbReference type="ARBA" id="ARBA00022679"/>
    </source>
</evidence>
<dbReference type="KEGG" id="dpr:Despr_2538"/>
<keyword evidence="2" id="KW-0808">Transferase</keyword>
<dbReference type="NCBIfam" id="TIGR00095">
    <property type="entry name" value="16S rRNA (guanine(966)-N(2))-methyltransferase RsmD"/>
    <property type="match status" value="1"/>
</dbReference>
<dbReference type="EMBL" id="CP002364">
    <property type="protein sequence ID" value="ADW18675.1"/>
    <property type="molecule type" value="Genomic_DNA"/>
</dbReference>